<organism evidence="1 2">
    <name type="scientific">Suillus luteus UH-Slu-Lm8-n1</name>
    <dbReference type="NCBI Taxonomy" id="930992"/>
    <lineage>
        <taxon>Eukaryota</taxon>
        <taxon>Fungi</taxon>
        <taxon>Dikarya</taxon>
        <taxon>Basidiomycota</taxon>
        <taxon>Agaricomycotina</taxon>
        <taxon>Agaricomycetes</taxon>
        <taxon>Agaricomycetidae</taxon>
        <taxon>Boletales</taxon>
        <taxon>Suillineae</taxon>
        <taxon>Suillaceae</taxon>
        <taxon>Suillus</taxon>
    </lineage>
</organism>
<reference evidence="1 2" key="1">
    <citation type="submission" date="2014-04" db="EMBL/GenBank/DDBJ databases">
        <authorList>
            <consortium name="DOE Joint Genome Institute"/>
            <person name="Kuo A."/>
            <person name="Ruytinx J."/>
            <person name="Rineau F."/>
            <person name="Colpaert J."/>
            <person name="Kohler A."/>
            <person name="Nagy L.G."/>
            <person name="Floudas D."/>
            <person name="Copeland A."/>
            <person name="Barry K.W."/>
            <person name="Cichocki N."/>
            <person name="Veneault-Fourrey C."/>
            <person name="LaButti K."/>
            <person name="Lindquist E.A."/>
            <person name="Lipzen A."/>
            <person name="Lundell T."/>
            <person name="Morin E."/>
            <person name="Murat C."/>
            <person name="Sun H."/>
            <person name="Tunlid A."/>
            <person name="Henrissat B."/>
            <person name="Grigoriev I.V."/>
            <person name="Hibbett D.S."/>
            <person name="Martin F."/>
            <person name="Nordberg H.P."/>
            <person name="Cantor M.N."/>
            <person name="Hua S.X."/>
        </authorList>
    </citation>
    <scope>NUCLEOTIDE SEQUENCE [LARGE SCALE GENOMIC DNA]</scope>
    <source>
        <strain evidence="1 2">UH-Slu-Lm8-n1</strain>
    </source>
</reference>
<dbReference type="Proteomes" id="UP000054485">
    <property type="component" value="Unassembled WGS sequence"/>
</dbReference>
<dbReference type="EMBL" id="KN835212">
    <property type="protein sequence ID" value="KIK43441.1"/>
    <property type="molecule type" value="Genomic_DNA"/>
</dbReference>
<protein>
    <submittedName>
        <fullName evidence="1">Uncharacterized protein</fullName>
    </submittedName>
</protein>
<keyword evidence="2" id="KW-1185">Reference proteome</keyword>
<evidence type="ECO:0000313" key="2">
    <source>
        <dbReference type="Proteomes" id="UP000054485"/>
    </source>
</evidence>
<reference evidence="2" key="2">
    <citation type="submission" date="2015-01" db="EMBL/GenBank/DDBJ databases">
        <title>Evolutionary Origins and Diversification of the Mycorrhizal Mutualists.</title>
        <authorList>
            <consortium name="DOE Joint Genome Institute"/>
            <consortium name="Mycorrhizal Genomics Consortium"/>
            <person name="Kohler A."/>
            <person name="Kuo A."/>
            <person name="Nagy L.G."/>
            <person name="Floudas D."/>
            <person name="Copeland A."/>
            <person name="Barry K.W."/>
            <person name="Cichocki N."/>
            <person name="Veneault-Fourrey C."/>
            <person name="LaButti K."/>
            <person name="Lindquist E.A."/>
            <person name="Lipzen A."/>
            <person name="Lundell T."/>
            <person name="Morin E."/>
            <person name="Murat C."/>
            <person name="Riley R."/>
            <person name="Ohm R."/>
            <person name="Sun H."/>
            <person name="Tunlid A."/>
            <person name="Henrissat B."/>
            <person name="Grigoriev I.V."/>
            <person name="Hibbett D.S."/>
            <person name="Martin F."/>
        </authorList>
    </citation>
    <scope>NUCLEOTIDE SEQUENCE [LARGE SCALE GENOMIC DNA]</scope>
    <source>
        <strain evidence="2">UH-Slu-Lm8-n1</strain>
    </source>
</reference>
<sequence length="55" mass="6382">MLFTSGRCGCRFHGCKVQNTSLTRHEHVSMLRALVSALWAVAGINKENIRRPWRW</sequence>
<gene>
    <name evidence="1" type="ORF">CY34DRAFT_803789</name>
</gene>
<dbReference type="HOGENOM" id="CLU_3033996_0_0_1"/>
<proteinExistence type="predicted"/>
<name>A0A0D0ANQ3_9AGAM</name>
<evidence type="ECO:0000313" key="1">
    <source>
        <dbReference type="EMBL" id="KIK43441.1"/>
    </source>
</evidence>
<dbReference type="InParanoid" id="A0A0D0ANQ3"/>
<dbReference type="AlphaFoldDB" id="A0A0D0ANQ3"/>
<dbReference type="OrthoDB" id="10517597at2759"/>
<accession>A0A0D0ANQ3</accession>